<feature type="transmembrane region" description="Helical" evidence="7">
    <location>
        <begin position="90"/>
        <end position="112"/>
    </location>
</feature>
<dbReference type="GO" id="GO:0055085">
    <property type="term" value="P:transmembrane transport"/>
    <property type="evidence" value="ECO:0007669"/>
    <property type="project" value="TreeGrafter"/>
</dbReference>
<evidence type="ECO:0000313" key="8">
    <source>
        <dbReference type="EMBL" id="RJF98571.1"/>
    </source>
</evidence>
<sequence>MDDNHDNHDEANRSTLPATRAKHGTGTREERNFLHHAVLFYGVGLLFVIAAGFIWLTAHVLLLVFACVLFAVLLYDLSERVRQGLHLSHGLALGLVVFLLFGLLGLAGWLMAPQITQQVGDLTSTIPHAIDRLRAAAEQRELLRDLVAALPSTQELMSRATKILSQVGVLFTGVLGAVGNFAIIAFVGTYFAAQPHIYIDGIVTLMPRRKRQRAREVIAELGRTLGQWLVGKFVTMVVVGIVTALGLSLLGVPLALVLGIIAGLLDFIPYLGPILAGGPAVLIAFSESPTLALYVALFFLAVQIAEGYLLTPLIERQTVSLPPALTIVMQVLMGALFGLAGVALATPLTAALAVLVTMLYVQDVLGDQVKTPSEH</sequence>
<gene>
    <name evidence="8" type="ORF">D3871_08660</name>
</gene>
<protein>
    <submittedName>
        <fullName evidence="8">AI-2E family transporter</fullName>
    </submittedName>
</protein>
<dbReference type="Pfam" id="PF01594">
    <property type="entry name" value="AI-2E_transport"/>
    <property type="match status" value="1"/>
</dbReference>
<organism evidence="8 9">
    <name type="scientific">Noviherbaspirillum saxi</name>
    <dbReference type="NCBI Taxonomy" id="2320863"/>
    <lineage>
        <taxon>Bacteria</taxon>
        <taxon>Pseudomonadati</taxon>
        <taxon>Pseudomonadota</taxon>
        <taxon>Betaproteobacteria</taxon>
        <taxon>Burkholderiales</taxon>
        <taxon>Oxalobacteraceae</taxon>
        <taxon>Noviherbaspirillum</taxon>
    </lineage>
</organism>
<feature type="transmembrane region" description="Helical" evidence="7">
    <location>
        <begin position="60"/>
        <end position="78"/>
    </location>
</feature>
<evidence type="ECO:0000256" key="4">
    <source>
        <dbReference type="ARBA" id="ARBA00022989"/>
    </source>
</evidence>
<evidence type="ECO:0000256" key="5">
    <source>
        <dbReference type="ARBA" id="ARBA00023136"/>
    </source>
</evidence>
<feature type="transmembrane region" description="Helical" evidence="7">
    <location>
        <begin position="33"/>
        <end position="54"/>
    </location>
</feature>
<dbReference type="EMBL" id="QYUO01000001">
    <property type="protein sequence ID" value="RJF98571.1"/>
    <property type="molecule type" value="Genomic_DNA"/>
</dbReference>
<keyword evidence="4 7" id="KW-1133">Transmembrane helix</keyword>
<keyword evidence="3 7" id="KW-0812">Transmembrane</keyword>
<evidence type="ECO:0000313" key="9">
    <source>
        <dbReference type="Proteomes" id="UP000265955"/>
    </source>
</evidence>
<proteinExistence type="inferred from homology"/>
<keyword evidence="9" id="KW-1185">Reference proteome</keyword>
<evidence type="ECO:0000256" key="1">
    <source>
        <dbReference type="ARBA" id="ARBA00004141"/>
    </source>
</evidence>
<dbReference type="PANTHER" id="PTHR21716">
    <property type="entry name" value="TRANSMEMBRANE PROTEIN"/>
    <property type="match status" value="1"/>
</dbReference>
<accession>A0A3A3FWN0</accession>
<dbReference type="GO" id="GO:0016020">
    <property type="term" value="C:membrane"/>
    <property type="evidence" value="ECO:0007669"/>
    <property type="project" value="UniProtKB-SubCell"/>
</dbReference>
<evidence type="ECO:0000256" key="6">
    <source>
        <dbReference type="SAM" id="MobiDB-lite"/>
    </source>
</evidence>
<feature type="transmembrane region" description="Helical" evidence="7">
    <location>
        <begin position="331"/>
        <end position="361"/>
    </location>
</feature>
<feature type="transmembrane region" description="Helical" evidence="7">
    <location>
        <begin position="167"/>
        <end position="193"/>
    </location>
</feature>
<feature type="transmembrane region" description="Helical" evidence="7">
    <location>
        <begin position="233"/>
        <end position="261"/>
    </location>
</feature>
<evidence type="ECO:0000256" key="3">
    <source>
        <dbReference type="ARBA" id="ARBA00022692"/>
    </source>
</evidence>
<evidence type="ECO:0000256" key="7">
    <source>
        <dbReference type="SAM" id="Phobius"/>
    </source>
</evidence>
<dbReference type="AlphaFoldDB" id="A0A3A3FWN0"/>
<comment type="similarity">
    <text evidence="2">Belongs to the autoinducer-2 exporter (AI-2E) (TC 2.A.86) family.</text>
</comment>
<evidence type="ECO:0000256" key="2">
    <source>
        <dbReference type="ARBA" id="ARBA00009773"/>
    </source>
</evidence>
<dbReference type="RefSeq" id="WP_119768520.1">
    <property type="nucleotide sequence ID" value="NZ_QYUO01000001.1"/>
</dbReference>
<reference evidence="9" key="1">
    <citation type="submission" date="2018-09" db="EMBL/GenBank/DDBJ databases">
        <authorList>
            <person name="Zhu H."/>
        </authorList>
    </citation>
    <scope>NUCLEOTIDE SEQUENCE [LARGE SCALE GENOMIC DNA]</scope>
    <source>
        <strain evidence="9">K1R23-30</strain>
    </source>
</reference>
<feature type="region of interest" description="Disordered" evidence="6">
    <location>
        <begin position="1"/>
        <end position="24"/>
    </location>
</feature>
<dbReference type="PANTHER" id="PTHR21716:SF62">
    <property type="entry name" value="TRANSPORT PROTEIN YDBI-RELATED"/>
    <property type="match status" value="1"/>
</dbReference>
<feature type="transmembrane region" description="Helical" evidence="7">
    <location>
        <begin position="292"/>
        <end position="311"/>
    </location>
</feature>
<dbReference type="InterPro" id="IPR002549">
    <property type="entry name" value="AI-2E-like"/>
</dbReference>
<comment type="caution">
    <text evidence="8">The sequence shown here is derived from an EMBL/GenBank/DDBJ whole genome shotgun (WGS) entry which is preliminary data.</text>
</comment>
<name>A0A3A3FWN0_9BURK</name>
<dbReference type="OrthoDB" id="5761230at2"/>
<comment type="subcellular location">
    <subcellularLocation>
        <location evidence="1">Membrane</location>
        <topology evidence="1">Multi-pass membrane protein</topology>
    </subcellularLocation>
</comment>
<feature type="compositionally biased region" description="Basic and acidic residues" evidence="6">
    <location>
        <begin position="1"/>
        <end position="12"/>
    </location>
</feature>
<dbReference type="Proteomes" id="UP000265955">
    <property type="component" value="Unassembled WGS sequence"/>
</dbReference>
<keyword evidence="5 7" id="KW-0472">Membrane</keyword>